<keyword evidence="2 6" id="KW-0812">Transmembrane</keyword>
<gene>
    <name evidence="7" type="ORF">H2200_012131</name>
</gene>
<dbReference type="EMBL" id="JAPDRK010000022">
    <property type="protein sequence ID" value="KAJ9603353.1"/>
    <property type="molecule type" value="Genomic_DNA"/>
</dbReference>
<organism evidence="7 8">
    <name type="scientific">Cladophialophora chaetospira</name>
    <dbReference type="NCBI Taxonomy" id="386627"/>
    <lineage>
        <taxon>Eukaryota</taxon>
        <taxon>Fungi</taxon>
        <taxon>Dikarya</taxon>
        <taxon>Ascomycota</taxon>
        <taxon>Pezizomycotina</taxon>
        <taxon>Eurotiomycetes</taxon>
        <taxon>Chaetothyriomycetidae</taxon>
        <taxon>Chaetothyriales</taxon>
        <taxon>Herpotrichiellaceae</taxon>
        <taxon>Cladophialophora</taxon>
    </lineage>
</organism>
<keyword evidence="8" id="KW-1185">Reference proteome</keyword>
<name>A0AA38WYA3_9EURO</name>
<evidence type="ECO:0000256" key="4">
    <source>
        <dbReference type="ARBA" id="ARBA00023136"/>
    </source>
</evidence>
<evidence type="ECO:0000256" key="3">
    <source>
        <dbReference type="ARBA" id="ARBA00022989"/>
    </source>
</evidence>
<sequence>MDSVTVLRTTSFLGLSSSLFLSGIYFCSTQVALPVLYGLPVATSTHGFDQLYHNGLNVVGPLVAFSSLCSAASAYLDSRRRIGYAIAGATTLASLPWTRLVMWGVIQRLLAISGDVKLQEKVQVAEVEKLLDQWGWMNLVRSGMAAVGGIVGLLVAGDVL</sequence>
<reference evidence="7" key="1">
    <citation type="submission" date="2022-10" db="EMBL/GenBank/DDBJ databases">
        <title>Culturing micro-colonial fungi from biological soil crusts in the Mojave desert and describing Neophaeococcomyces mojavensis, and introducing the new genera and species Taxawa tesnikishii.</title>
        <authorList>
            <person name="Kurbessoian T."/>
            <person name="Stajich J.E."/>
        </authorList>
    </citation>
    <scope>NUCLEOTIDE SEQUENCE</scope>
    <source>
        <strain evidence="7">TK_41</strain>
    </source>
</reference>
<feature type="transmembrane region" description="Helical" evidence="6">
    <location>
        <begin position="58"/>
        <end position="76"/>
    </location>
</feature>
<evidence type="ECO:0000256" key="1">
    <source>
        <dbReference type="ARBA" id="ARBA00004141"/>
    </source>
</evidence>
<evidence type="ECO:0008006" key="9">
    <source>
        <dbReference type="Google" id="ProtNLM"/>
    </source>
</evidence>
<comment type="subcellular location">
    <subcellularLocation>
        <location evidence="1">Membrane</location>
        <topology evidence="1">Multi-pass membrane protein</topology>
    </subcellularLocation>
</comment>
<dbReference type="Proteomes" id="UP001172673">
    <property type="component" value="Unassembled WGS sequence"/>
</dbReference>
<dbReference type="Pfam" id="PF08592">
    <property type="entry name" value="Anthrone_oxy"/>
    <property type="match status" value="1"/>
</dbReference>
<dbReference type="PANTHER" id="PTHR35042:SF1">
    <property type="entry name" value="DUF1772-DOMAIN-CONTAINING PROTEIN"/>
    <property type="match status" value="1"/>
</dbReference>
<evidence type="ECO:0000313" key="7">
    <source>
        <dbReference type="EMBL" id="KAJ9603353.1"/>
    </source>
</evidence>
<feature type="transmembrane region" description="Helical" evidence="6">
    <location>
        <begin position="12"/>
        <end position="38"/>
    </location>
</feature>
<evidence type="ECO:0000313" key="8">
    <source>
        <dbReference type="Proteomes" id="UP001172673"/>
    </source>
</evidence>
<comment type="similarity">
    <text evidence="5">Belongs to the anthrone oxygenase family.</text>
</comment>
<evidence type="ECO:0000256" key="6">
    <source>
        <dbReference type="SAM" id="Phobius"/>
    </source>
</evidence>
<dbReference type="PANTHER" id="PTHR35042">
    <property type="entry name" value="ANTHRONE OXYGENASE ENCC"/>
    <property type="match status" value="1"/>
</dbReference>
<evidence type="ECO:0000256" key="5">
    <source>
        <dbReference type="ARBA" id="ARBA00034313"/>
    </source>
</evidence>
<proteinExistence type="inferred from homology"/>
<accession>A0AA38WYA3</accession>
<evidence type="ECO:0000256" key="2">
    <source>
        <dbReference type="ARBA" id="ARBA00022692"/>
    </source>
</evidence>
<feature type="transmembrane region" description="Helical" evidence="6">
    <location>
        <begin position="139"/>
        <end position="157"/>
    </location>
</feature>
<keyword evidence="3 6" id="KW-1133">Transmembrane helix</keyword>
<comment type="caution">
    <text evidence="7">The sequence shown here is derived from an EMBL/GenBank/DDBJ whole genome shotgun (WGS) entry which is preliminary data.</text>
</comment>
<protein>
    <recommendedName>
        <fullName evidence="9">DUF1772-domain-containing protein</fullName>
    </recommendedName>
</protein>
<feature type="transmembrane region" description="Helical" evidence="6">
    <location>
        <begin position="83"/>
        <end position="106"/>
    </location>
</feature>
<keyword evidence="4 6" id="KW-0472">Membrane</keyword>
<dbReference type="AlphaFoldDB" id="A0AA38WYA3"/>
<dbReference type="InterPro" id="IPR013901">
    <property type="entry name" value="Anthrone_oxy"/>
</dbReference>
<dbReference type="GO" id="GO:0016020">
    <property type="term" value="C:membrane"/>
    <property type="evidence" value="ECO:0007669"/>
    <property type="project" value="UniProtKB-SubCell"/>
</dbReference>